<gene>
    <name evidence="1" type="ORF">AB4Y32_29470</name>
</gene>
<accession>A0ACC6U8A8</accession>
<evidence type="ECO:0000313" key="2">
    <source>
        <dbReference type="Proteomes" id="UP001558850"/>
    </source>
</evidence>
<comment type="caution">
    <text evidence="1">The sequence shown here is derived from an EMBL/GenBank/DDBJ whole genome shotgun (WGS) entry which is preliminary data.</text>
</comment>
<proteinExistence type="predicted"/>
<protein>
    <submittedName>
        <fullName evidence="1">Uncharacterized protein</fullName>
    </submittedName>
</protein>
<organism evidence="1 2">
    <name type="scientific">Paraburkholderia phymatum</name>
    <dbReference type="NCBI Taxonomy" id="148447"/>
    <lineage>
        <taxon>Bacteria</taxon>
        <taxon>Pseudomonadati</taxon>
        <taxon>Pseudomonadota</taxon>
        <taxon>Betaproteobacteria</taxon>
        <taxon>Burkholderiales</taxon>
        <taxon>Burkholderiaceae</taxon>
        <taxon>Paraburkholderia</taxon>
    </lineage>
</organism>
<dbReference type="Proteomes" id="UP001558850">
    <property type="component" value="Unassembled WGS sequence"/>
</dbReference>
<keyword evidence="2" id="KW-1185">Reference proteome</keyword>
<dbReference type="EMBL" id="JBFRCH010000024">
    <property type="protein sequence ID" value="MEX3935874.1"/>
    <property type="molecule type" value="Genomic_DNA"/>
</dbReference>
<reference evidence="1" key="1">
    <citation type="submission" date="2024-07" db="EMBL/GenBank/DDBJ databases">
        <title>A survey of Mimosa microsymbionts across Brazilian biomes reveals a high diversity of Paraburkholderia nodulating endemic species, but also that Cupriavidus is common as a symbiont of widespread species.</title>
        <authorList>
            <person name="Rouws L."/>
            <person name="Barauna A."/>
            <person name="Beukes C."/>
            <person name="Rouws J.R.C."/>
            <person name="De Faria S.M."/>
            <person name="Gross E."/>
            <person name="Bueno Dos Reis Junior F."/>
            <person name="Simon M.F."/>
            <person name="Maluk M."/>
            <person name="Odee D.W."/>
            <person name="Kenicer G."/>
            <person name="Young J.P.W."/>
            <person name="Reis V.M."/>
            <person name="Zilli J."/>
            <person name="James E.K."/>
        </authorList>
    </citation>
    <scope>NUCLEOTIDE SEQUENCE</scope>
    <source>
        <strain evidence="1">EG181B</strain>
    </source>
</reference>
<name>A0ACC6U8A8_9BURK</name>
<evidence type="ECO:0000313" key="1">
    <source>
        <dbReference type="EMBL" id="MEX3935874.1"/>
    </source>
</evidence>
<sequence length="704" mass="73332">MNPLVAEAIYGLLPVAVRTSDAAAGGALLDLIKVITTQAQYLDADLEQLYDDLFIQTCAPWAIPYIGELIGYRPLRPIPPQDATARADVADTIGYRRRKGTVAVLDQLGFDVTGWPTVAVEFFQRLAVAQYVRNHVRIGNACVDTHGFQCAADFDSAFDTMPRSADVRRIASGRGRYNIPNVGVFVWRLAAFGGATLAAPDKPVGAAGIGTAARVGAGRYTFDPFGRNVALVNPPQPLAQSFSVTQRANVPFALRRDALYVELEALRTVADYRPEFFGNPPVFAVYDSNGKSIPASAICCCDLAGWTAPTEPGIVVSVDPELGRLMFAGAPPDPVRVAYAYAFGGPYGGGTYHQAADAHEGAARVVTAFASVDPATLQQGVFEIADSGTFDGPFALTPASASLVVRAAEDARPIVLGSLTIDAVPGGSVTLRGLGVRDGIVVRAGAASSSSAASASSSSSGASLAVTDSAFTLNLEHCTLCGPLIWTYDGGGSLKVSHSLCAALQIDARVTVSVADSAVDGGTDAAPAIVGADGASPCGEVDIAASTVLGTISARETTLIENSILSGLARFERTQAGCVRYSYVPPGSVTPQRFRCQPDLATEAAFAAYLASSGLAALDGVTRQAIGAAVALRVEPVFTSRLAGLGGYLQLADSGPVELAQGAESGDEMGLFHGMYNVRREANLRFRLTEYLRIGLEAGVIHAS</sequence>